<dbReference type="InterPro" id="IPR007125">
    <property type="entry name" value="H2A/H2B/H3"/>
</dbReference>
<dbReference type="GO" id="GO:0005634">
    <property type="term" value="C:nucleus"/>
    <property type="evidence" value="ECO:0007669"/>
    <property type="project" value="UniProtKB-SubCell"/>
</dbReference>
<dbReference type="Gene3D" id="1.10.20.10">
    <property type="entry name" value="Histone, subunit A"/>
    <property type="match status" value="1"/>
</dbReference>
<evidence type="ECO:0000256" key="10">
    <source>
        <dbReference type="SAM" id="MobiDB-lite"/>
    </source>
</evidence>
<dbReference type="Proteomes" id="UP000092666">
    <property type="component" value="Unassembled WGS sequence"/>
</dbReference>
<dbReference type="PROSITE" id="PS00046">
    <property type="entry name" value="HISTONE_H2A"/>
    <property type="match status" value="1"/>
</dbReference>
<keyword evidence="6 9" id="KW-0238">DNA-binding</keyword>
<keyword evidence="7 9" id="KW-0539">Nucleus</keyword>
<dbReference type="SMART" id="SM00414">
    <property type="entry name" value="H2A"/>
    <property type="match status" value="1"/>
</dbReference>
<feature type="domain" description="Histone H2A C-terminal" evidence="12">
    <location>
        <begin position="91"/>
        <end position="120"/>
    </location>
</feature>
<dbReference type="InterPro" id="IPR032454">
    <property type="entry name" value="Histone_H2A_C"/>
</dbReference>
<keyword evidence="14" id="KW-1185">Reference proteome</keyword>
<feature type="region of interest" description="Disordered" evidence="10">
    <location>
        <begin position="188"/>
        <end position="209"/>
    </location>
</feature>
<evidence type="ECO:0000256" key="4">
    <source>
        <dbReference type="ARBA" id="ARBA00022454"/>
    </source>
</evidence>
<feature type="region of interest" description="Disordered" evidence="10">
    <location>
        <begin position="110"/>
        <end position="175"/>
    </location>
</feature>
<comment type="similarity">
    <text evidence="3 9">Belongs to the histone H2A family.</text>
</comment>
<keyword evidence="5" id="KW-0007">Acetylation</keyword>
<evidence type="ECO:0000256" key="3">
    <source>
        <dbReference type="ARBA" id="ARBA00010691"/>
    </source>
</evidence>
<dbReference type="AlphaFoldDB" id="A0A1B9GWC6"/>
<feature type="compositionally biased region" description="Polar residues" evidence="10">
    <location>
        <begin position="193"/>
        <end position="209"/>
    </location>
</feature>
<organism evidence="13 14">
    <name type="scientific">Kwoniella heveanensis BCC8398</name>
    <dbReference type="NCBI Taxonomy" id="1296120"/>
    <lineage>
        <taxon>Eukaryota</taxon>
        <taxon>Fungi</taxon>
        <taxon>Dikarya</taxon>
        <taxon>Basidiomycota</taxon>
        <taxon>Agaricomycotina</taxon>
        <taxon>Tremellomycetes</taxon>
        <taxon>Tremellales</taxon>
        <taxon>Cryptococcaceae</taxon>
        <taxon>Kwoniella</taxon>
    </lineage>
</organism>
<dbReference type="GO" id="GO:0000786">
    <property type="term" value="C:nucleosome"/>
    <property type="evidence" value="ECO:0007669"/>
    <property type="project" value="UniProtKB-KW"/>
</dbReference>
<dbReference type="Pfam" id="PF00125">
    <property type="entry name" value="Histone"/>
    <property type="match status" value="1"/>
</dbReference>
<dbReference type="FunFam" id="1.10.20.10:FF:000093">
    <property type="entry name" value="Histone H2A"/>
    <property type="match status" value="1"/>
</dbReference>
<dbReference type="GO" id="GO:0046982">
    <property type="term" value="F:protein heterodimerization activity"/>
    <property type="evidence" value="ECO:0007669"/>
    <property type="project" value="InterPro"/>
</dbReference>
<evidence type="ECO:0000256" key="5">
    <source>
        <dbReference type="ARBA" id="ARBA00022990"/>
    </source>
</evidence>
<gene>
    <name evidence="13" type="ORF">I316_02887</name>
</gene>
<dbReference type="PANTHER" id="PTHR23430">
    <property type="entry name" value="HISTONE H2A"/>
    <property type="match status" value="1"/>
</dbReference>
<reference evidence="13 14" key="1">
    <citation type="submission" date="2013-07" db="EMBL/GenBank/DDBJ databases">
        <title>The Genome Sequence of Cryptococcus heveanensis BCC8398.</title>
        <authorList>
            <consortium name="The Broad Institute Genome Sequencing Platform"/>
            <person name="Cuomo C."/>
            <person name="Litvintseva A."/>
            <person name="Chen Y."/>
            <person name="Heitman J."/>
            <person name="Sun S."/>
            <person name="Springer D."/>
            <person name="Dromer F."/>
            <person name="Young S.K."/>
            <person name="Zeng Q."/>
            <person name="Gargeya S."/>
            <person name="Fitzgerald M."/>
            <person name="Abouelleil A."/>
            <person name="Alvarado L."/>
            <person name="Berlin A.M."/>
            <person name="Chapman S.B."/>
            <person name="Dewar J."/>
            <person name="Goldberg J."/>
            <person name="Griggs A."/>
            <person name="Gujja S."/>
            <person name="Hansen M."/>
            <person name="Howarth C."/>
            <person name="Imamovic A."/>
            <person name="Larimer J."/>
            <person name="McCowan C."/>
            <person name="Murphy C."/>
            <person name="Pearson M."/>
            <person name="Priest M."/>
            <person name="Roberts A."/>
            <person name="Saif S."/>
            <person name="Shea T."/>
            <person name="Sykes S."/>
            <person name="Wortman J."/>
            <person name="Nusbaum C."/>
            <person name="Birren B."/>
        </authorList>
    </citation>
    <scope>NUCLEOTIDE SEQUENCE [LARGE SCALE GENOMIC DNA]</scope>
    <source>
        <strain evidence="13 14">BCC8398</strain>
    </source>
</reference>
<evidence type="ECO:0000313" key="13">
    <source>
        <dbReference type="EMBL" id="OCF35340.1"/>
    </source>
</evidence>
<dbReference type="GO" id="GO:0003677">
    <property type="term" value="F:DNA binding"/>
    <property type="evidence" value="ECO:0007669"/>
    <property type="project" value="UniProtKB-KW"/>
</dbReference>
<evidence type="ECO:0000313" key="14">
    <source>
        <dbReference type="Proteomes" id="UP000092666"/>
    </source>
</evidence>
<evidence type="ECO:0000256" key="7">
    <source>
        <dbReference type="ARBA" id="ARBA00023242"/>
    </source>
</evidence>
<comment type="subunit">
    <text evidence="9">The nucleosome is a histone octamer containing two molecules each of H2A, H2B, H3 and H4 assembled in one H3-H4 heterotetramer and two H2A-H2B heterodimers. The octamer wraps approximately 147 bp of DNA.</text>
</comment>
<dbReference type="PRINTS" id="PR00620">
    <property type="entry name" value="HISTONEH2A"/>
</dbReference>
<evidence type="ECO:0000259" key="11">
    <source>
        <dbReference type="Pfam" id="PF00125"/>
    </source>
</evidence>
<dbReference type="EMBL" id="KI669499">
    <property type="protein sequence ID" value="OCF35340.1"/>
    <property type="molecule type" value="Genomic_DNA"/>
</dbReference>
<dbReference type="InterPro" id="IPR002119">
    <property type="entry name" value="Histone_H2A"/>
</dbReference>
<reference evidence="14" key="2">
    <citation type="submission" date="2013-12" db="EMBL/GenBank/DDBJ databases">
        <title>Evolution of pathogenesis and genome organization in the Tremellales.</title>
        <authorList>
            <person name="Cuomo C."/>
            <person name="Litvintseva A."/>
            <person name="Heitman J."/>
            <person name="Chen Y."/>
            <person name="Sun S."/>
            <person name="Springer D."/>
            <person name="Dromer F."/>
            <person name="Young S."/>
            <person name="Zeng Q."/>
            <person name="Chapman S."/>
            <person name="Gujja S."/>
            <person name="Saif S."/>
            <person name="Birren B."/>
        </authorList>
    </citation>
    <scope>NUCLEOTIDE SEQUENCE [LARGE SCALE GENOMIC DNA]</scope>
    <source>
        <strain evidence="14">BCC8398</strain>
    </source>
</reference>
<dbReference type="GO" id="GO:0030527">
    <property type="term" value="F:structural constituent of chromatin"/>
    <property type="evidence" value="ECO:0007669"/>
    <property type="project" value="InterPro"/>
</dbReference>
<dbReference type="OrthoDB" id="9421954at2759"/>
<keyword evidence="8 9" id="KW-0544">Nucleosome core</keyword>
<evidence type="ECO:0000256" key="1">
    <source>
        <dbReference type="ARBA" id="ARBA00004123"/>
    </source>
</evidence>
<keyword evidence="4 9" id="KW-0158">Chromosome</keyword>
<dbReference type="STRING" id="1296120.A0A1B9GWC6"/>
<dbReference type="CDD" id="cd00074">
    <property type="entry name" value="HFD_H2A"/>
    <property type="match status" value="1"/>
</dbReference>
<sequence length="216" mass="23270">MAVIKSVNSNSRSKSSRAGLTFPVARLQRYMRQGRYAKTIATSAAVFMAASLEYLIAEVMEMGGNAAKDNKSKTIKPRHLKLAISNDDKNNRLIGKATIAQGGVLPHIAPSLLPRNSKANNKKKDSQTTASTSTATLRGSSPKKKSVSNRPLAQDEGDSEQVTLAADEDQQEESAALAFGTFRRQKATRLFPSHSNPASPPHQASSTQVHWSVLVA</sequence>
<dbReference type="SUPFAM" id="SSF47113">
    <property type="entry name" value="Histone-fold"/>
    <property type="match status" value="1"/>
</dbReference>
<dbReference type="InterPro" id="IPR009072">
    <property type="entry name" value="Histone-fold"/>
</dbReference>
<dbReference type="Pfam" id="PF16211">
    <property type="entry name" value="Histone_H2A_C"/>
    <property type="match status" value="1"/>
</dbReference>
<evidence type="ECO:0000256" key="2">
    <source>
        <dbReference type="ARBA" id="ARBA00004286"/>
    </source>
</evidence>
<feature type="domain" description="Core Histone H2A/H2B/H3" evidence="11">
    <location>
        <begin position="10"/>
        <end position="84"/>
    </location>
</feature>
<proteinExistence type="inferred from homology"/>
<protein>
    <recommendedName>
        <fullName evidence="9">Histone H2A</fullName>
    </recommendedName>
</protein>
<evidence type="ECO:0000256" key="6">
    <source>
        <dbReference type="ARBA" id="ARBA00023125"/>
    </source>
</evidence>
<evidence type="ECO:0000256" key="9">
    <source>
        <dbReference type="RuleBase" id="RU003767"/>
    </source>
</evidence>
<name>A0A1B9GWC6_9TREE</name>
<comment type="subcellular location">
    <subcellularLocation>
        <location evidence="2">Chromosome</location>
    </subcellularLocation>
    <subcellularLocation>
        <location evidence="1 9">Nucleus</location>
    </subcellularLocation>
</comment>
<accession>A0A1B9GWC6</accession>
<evidence type="ECO:0000256" key="8">
    <source>
        <dbReference type="ARBA" id="ARBA00023269"/>
    </source>
</evidence>
<evidence type="ECO:0000259" key="12">
    <source>
        <dbReference type="Pfam" id="PF16211"/>
    </source>
</evidence>
<dbReference type="InterPro" id="IPR032458">
    <property type="entry name" value="Histone_H2A_CS"/>
</dbReference>